<dbReference type="PROSITE" id="PS00027">
    <property type="entry name" value="HOMEOBOX_1"/>
    <property type="match status" value="1"/>
</dbReference>
<accession>A0AAV1RA85</accession>
<dbReference type="Pfam" id="PF00046">
    <property type="entry name" value="Homeodomain"/>
    <property type="match status" value="1"/>
</dbReference>
<evidence type="ECO:0000256" key="6">
    <source>
        <dbReference type="ARBA" id="ARBA00023163"/>
    </source>
</evidence>
<dbReference type="Proteomes" id="UP001314170">
    <property type="component" value="Unassembled WGS sequence"/>
</dbReference>
<evidence type="ECO:0000256" key="8">
    <source>
        <dbReference type="PROSITE-ProRule" id="PRU00108"/>
    </source>
</evidence>
<dbReference type="InterPro" id="IPR003106">
    <property type="entry name" value="Leu_zip_homeo"/>
</dbReference>
<feature type="compositionally biased region" description="Low complexity" evidence="10">
    <location>
        <begin position="319"/>
        <end position="364"/>
    </location>
</feature>
<comment type="subcellular location">
    <subcellularLocation>
        <location evidence="1 8 9">Nucleus</location>
    </subcellularLocation>
</comment>
<reference evidence="12 13" key="1">
    <citation type="submission" date="2024-01" db="EMBL/GenBank/DDBJ databases">
        <authorList>
            <person name="Waweru B."/>
        </authorList>
    </citation>
    <scope>NUCLEOTIDE SEQUENCE [LARGE SCALE GENOMIC DNA]</scope>
</reference>
<feature type="region of interest" description="Disordered" evidence="10">
    <location>
        <begin position="40"/>
        <end position="102"/>
    </location>
</feature>
<dbReference type="SMART" id="SM00389">
    <property type="entry name" value="HOX"/>
    <property type="match status" value="1"/>
</dbReference>
<keyword evidence="13" id="KW-1185">Reference proteome</keyword>
<dbReference type="SMART" id="SM00340">
    <property type="entry name" value="HALZ"/>
    <property type="match status" value="1"/>
</dbReference>
<dbReference type="Pfam" id="PF02183">
    <property type="entry name" value="HALZ"/>
    <property type="match status" value="1"/>
</dbReference>
<evidence type="ECO:0000256" key="7">
    <source>
        <dbReference type="ARBA" id="ARBA00023242"/>
    </source>
</evidence>
<dbReference type="GO" id="GO:0043565">
    <property type="term" value="F:sequence-specific DNA binding"/>
    <property type="evidence" value="ECO:0007669"/>
    <property type="project" value="InterPro"/>
</dbReference>
<gene>
    <name evidence="12" type="ORF">DCAF_LOCUS8636</name>
</gene>
<evidence type="ECO:0000256" key="5">
    <source>
        <dbReference type="ARBA" id="ARBA00023155"/>
    </source>
</evidence>
<keyword evidence="4 8" id="KW-0238">DNA-binding</keyword>
<evidence type="ECO:0000313" key="13">
    <source>
        <dbReference type="Proteomes" id="UP001314170"/>
    </source>
</evidence>
<dbReference type="EMBL" id="CAWUPB010000913">
    <property type="protein sequence ID" value="CAK7331762.1"/>
    <property type="molecule type" value="Genomic_DNA"/>
</dbReference>
<dbReference type="Gene3D" id="1.10.10.60">
    <property type="entry name" value="Homeodomain-like"/>
    <property type="match status" value="1"/>
</dbReference>
<organism evidence="12 13">
    <name type="scientific">Dovyalis caffra</name>
    <dbReference type="NCBI Taxonomy" id="77055"/>
    <lineage>
        <taxon>Eukaryota</taxon>
        <taxon>Viridiplantae</taxon>
        <taxon>Streptophyta</taxon>
        <taxon>Embryophyta</taxon>
        <taxon>Tracheophyta</taxon>
        <taxon>Spermatophyta</taxon>
        <taxon>Magnoliopsida</taxon>
        <taxon>eudicotyledons</taxon>
        <taxon>Gunneridae</taxon>
        <taxon>Pentapetalae</taxon>
        <taxon>rosids</taxon>
        <taxon>fabids</taxon>
        <taxon>Malpighiales</taxon>
        <taxon>Salicaceae</taxon>
        <taxon>Flacourtieae</taxon>
        <taxon>Dovyalis</taxon>
    </lineage>
</organism>
<evidence type="ECO:0000256" key="1">
    <source>
        <dbReference type="ARBA" id="ARBA00004123"/>
    </source>
</evidence>
<feature type="compositionally biased region" description="Low complexity" evidence="10">
    <location>
        <begin position="80"/>
        <end position="91"/>
    </location>
</feature>
<comment type="similarity">
    <text evidence="2">Belongs to the HD-ZIP homeobox family. Class II subfamily.</text>
</comment>
<dbReference type="SUPFAM" id="SSF46689">
    <property type="entry name" value="Homeodomain-like"/>
    <property type="match status" value="1"/>
</dbReference>
<evidence type="ECO:0000313" key="12">
    <source>
        <dbReference type="EMBL" id="CAK7331762.1"/>
    </source>
</evidence>
<keyword evidence="7 8" id="KW-0539">Nucleus</keyword>
<feature type="compositionally biased region" description="Basic and acidic residues" evidence="10">
    <location>
        <begin position="53"/>
        <end position="69"/>
    </location>
</feature>
<dbReference type="AlphaFoldDB" id="A0AAV1RA85"/>
<keyword evidence="5 8" id="KW-0371">Homeobox</keyword>
<dbReference type="GO" id="GO:0005634">
    <property type="term" value="C:nucleus"/>
    <property type="evidence" value="ECO:0007669"/>
    <property type="project" value="UniProtKB-SubCell"/>
</dbReference>
<dbReference type="PANTHER" id="PTHR45714:SF92">
    <property type="entry name" value="HOMEOBOX DOMAIN-CONTAINING PROTEIN"/>
    <property type="match status" value="1"/>
</dbReference>
<proteinExistence type="inferred from homology"/>
<keyword evidence="6" id="KW-0804">Transcription</keyword>
<evidence type="ECO:0000256" key="4">
    <source>
        <dbReference type="ARBA" id="ARBA00023125"/>
    </source>
</evidence>
<dbReference type="PROSITE" id="PS50071">
    <property type="entry name" value="HOMEOBOX_2"/>
    <property type="match status" value="1"/>
</dbReference>
<feature type="DNA-binding region" description="Homeobox" evidence="8">
    <location>
        <begin position="201"/>
        <end position="260"/>
    </location>
</feature>
<dbReference type="InterPro" id="IPR001356">
    <property type="entry name" value="HD"/>
</dbReference>
<feature type="region of interest" description="Disordered" evidence="10">
    <location>
        <begin position="319"/>
        <end position="381"/>
    </location>
</feature>
<feature type="compositionally biased region" description="Basic and acidic residues" evidence="10">
    <location>
        <begin position="179"/>
        <end position="194"/>
    </location>
</feature>
<evidence type="ECO:0000256" key="10">
    <source>
        <dbReference type="SAM" id="MobiDB-lite"/>
    </source>
</evidence>
<dbReference type="FunFam" id="1.10.10.60:FF:000192">
    <property type="entry name" value="Homeobox-leucine zipper protein HAT22"/>
    <property type="match status" value="1"/>
</dbReference>
<comment type="caution">
    <text evidence="12">The sequence shown here is derived from an EMBL/GenBank/DDBJ whole genome shotgun (WGS) entry which is preliminary data.</text>
</comment>
<dbReference type="InterPro" id="IPR009057">
    <property type="entry name" value="Homeodomain-like_sf"/>
</dbReference>
<evidence type="ECO:0000256" key="2">
    <source>
        <dbReference type="ARBA" id="ARBA00006074"/>
    </source>
</evidence>
<feature type="domain" description="Homeobox" evidence="11">
    <location>
        <begin position="199"/>
        <end position="259"/>
    </location>
</feature>
<feature type="region of interest" description="Disordered" evidence="10">
    <location>
        <begin position="175"/>
        <end position="206"/>
    </location>
</feature>
<dbReference type="PANTHER" id="PTHR45714">
    <property type="entry name" value="HOMEOBOX-LEUCINE ZIPPER PROTEIN HAT14"/>
    <property type="match status" value="1"/>
</dbReference>
<keyword evidence="3" id="KW-0805">Transcription regulation</keyword>
<name>A0AAV1RA85_9ROSI</name>
<protein>
    <recommendedName>
        <fullName evidence="11">Homeobox domain-containing protein</fullName>
    </recommendedName>
</protein>
<dbReference type="InterPro" id="IPR050762">
    <property type="entry name" value="HD-ZIP_Homeobox_LZ_Class_II"/>
</dbReference>
<sequence>MELGLSLGDAATASKPFGFMEKSTQLTNKANLGFCMGLSIGPNHTPQEDEDEDARKHGNHIDHNSDDTNTRTATIEANKTTSLTADTSTDSPIQLDLLPNTPVPRNHHSTLNLDGTNYEVGSSGNMSRGFDVNRFPAVIVHEDQADQDGATLSSSPPNSATSSFQMDFCIYSNKGRSGSHNEADQAERASSRASDEDENGSARKKLRLSKDQSAFLEESFKEHNTLTPKQKLALAKELNLRPRQVEVWFQNRRARTKLKQTEVDCEYLKRCCETLTEENRRLHKELQELRALKTSNPFYMQLPATTLTMCPSCERVATTSTTTTTNTTSATATTATTTTTTTTNNQNNTTGPTSKTTGLSLSSTRPRFYPFSHSHPHQPTA</sequence>
<dbReference type="GO" id="GO:0000981">
    <property type="term" value="F:DNA-binding transcription factor activity, RNA polymerase II-specific"/>
    <property type="evidence" value="ECO:0007669"/>
    <property type="project" value="InterPro"/>
</dbReference>
<dbReference type="CDD" id="cd00086">
    <property type="entry name" value="homeodomain"/>
    <property type="match status" value="1"/>
</dbReference>
<evidence type="ECO:0000256" key="9">
    <source>
        <dbReference type="RuleBase" id="RU000682"/>
    </source>
</evidence>
<evidence type="ECO:0000256" key="3">
    <source>
        <dbReference type="ARBA" id="ARBA00023015"/>
    </source>
</evidence>
<dbReference type="InterPro" id="IPR017970">
    <property type="entry name" value="Homeobox_CS"/>
</dbReference>
<dbReference type="CDD" id="cd14686">
    <property type="entry name" value="bZIP"/>
    <property type="match status" value="1"/>
</dbReference>
<evidence type="ECO:0000259" key="11">
    <source>
        <dbReference type="PROSITE" id="PS50071"/>
    </source>
</evidence>
<feature type="compositionally biased region" description="Polar residues" evidence="10">
    <location>
        <begin position="70"/>
        <end position="79"/>
    </location>
</feature>